<dbReference type="AlphaFoldDB" id="A0A2A2LNH9"/>
<feature type="compositionally biased region" description="Polar residues" evidence="6">
    <location>
        <begin position="195"/>
        <end position="205"/>
    </location>
</feature>
<dbReference type="InterPro" id="IPR001781">
    <property type="entry name" value="Znf_LIM"/>
</dbReference>
<dbReference type="PANTHER" id="PTHR24207">
    <property type="entry name" value="ZYX102 PROTEIN"/>
    <property type="match status" value="1"/>
</dbReference>
<keyword evidence="9" id="KW-1185">Reference proteome</keyword>
<feature type="domain" description="LIM zinc-binding" evidence="7">
    <location>
        <begin position="409"/>
        <end position="470"/>
    </location>
</feature>
<dbReference type="GO" id="GO:0046872">
    <property type="term" value="F:metal ion binding"/>
    <property type="evidence" value="ECO:0007669"/>
    <property type="project" value="UniProtKB-KW"/>
</dbReference>
<dbReference type="OrthoDB" id="25414at2759"/>
<organism evidence="8 9">
    <name type="scientific">Diploscapter pachys</name>
    <dbReference type="NCBI Taxonomy" id="2018661"/>
    <lineage>
        <taxon>Eukaryota</taxon>
        <taxon>Metazoa</taxon>
        <taxon>Ecdysozoa</taxon>
        <taxon>Nematoda</taxon>
        <taxon>Chromadorea</taxon>
        <taxon>Rhabditida</taxon>
        <taxon>Rhabditina</taxon>
        <taxon>Rhabditomorpha</taxon>
        <taxon>Rhabditoidea</taxon>
        <taxon>Rhabditidae</taxon>
        <taxon>Diploscapter</taxon>
    </lineage>
</organism>
<feature type="domain" description="LIM zinc-binding" evidence="7">
    <location>
        <begin position="529"/>
        <end position="596"/>
    </location>
</feature>
<evidence type="ECO:0000256" key="1">
    <source>
        <dbReference type="ARBA" id="ARBA00022723"/>
    </source>
</evidence>
<evidence type="ECO:0000256" key="4">
    <source>
        <dbReference type="ARBA" id="ARBA00023038"/>
    </source>
</evidence>
<proteinExistence type="predicted"/>
<dbReference type="GO" id="GO:0001725">
    <property type="term" value="C:stress fiber"/>
    <property type="evidence" value="ECO:0007669"/>
    <property type="project" value="TreeGrafter"/>
</dbReference>
<evidence type="ECO:0000256" key="5">
    <source>
        <dbReference type="PROSITE-ProRule" id="PRU00125"/>
    </source>
</evidence>
<evidence type="ECO:0000313" key="8">
    <source>
        <dbReference type="EMBL" id="PAV87774.1"/>
    </source>
</evidence>
<evidence type="ECO:0000256" key="2">
    <source>
        <dbReference type="ARBA" id="ARBA00022737"/>
    </source>
</evidence>
<feature type="compositionally biased region" description="Polar residues" evidence="6">
    <location>
        <begin position="367"/>
        <end position="379"/>
    </location>
</feature>
<dbReference type="GO" id="GO:0005925">
    <property type="term" value="C:focal adhesion"/>
    <property type="evidence" value="ECO:0007669"/>
    <property type="project" value="TreeGrafter"/>
</dbReference>
<evidence type="ECO:0000256" key="3">
    <source>
        <dbReference type="ARBA" id="ARBA00022833"/>
    </source>
</evidence>
<accession>A0A2A2LNH9</accession>
<name>A0A2A2LNH9_9BILA</name>
<dbReference type="FunFam" id="2.10.110.10:FF:000057">
    <property type="entry name" value="Zyxin"/>
    <property type="match status" value="1"/>
</dbReference>
<dbReference type="SUPFAM" id="SSF57716">
    <property type="entry name" value="Glucocorticoid receptor-like (DNA-binding domain)"/>
    <property type="match status" value="3"/>
</dbReference>
<feature type="region of interest" description="Disordered" evidence="6">
    <location>
        <begin position="359"/>
        <end position="379"/>
    </location>
</feature>
<evidence type="ECO:0000313" key="9">
    <source>
        <dbReference type="Proteomes" id="UP000218231"/>
    </source>
</evidence>
<protein>
    <recommendedName>
        <fullName evidence="7">LIM zinc-binding domain-containing protein</fullName>
    </recommendedName>
</protein>
<feature type="region of interest" description="Disordered" evidence="6">
    <location>
        <begin position="178"/>
        <end position="205"/>
    </location>
</feature>
<reference evidence="8 9" key="1">
    <citation type="journal article" date="2017" name="Curr. Biol.">
        <title>Genome architecture and evolution of a unichromosomal asexual nematode.</title>
        <authorList>
            <person name="Fradin H."/>
            <person name="Zegar C."/>
            <person name="Gutwein M."/>
            <person name="Lucas J."/>
            <person name="Kovtun M."/>
            <person name="Corcoran D."/>
            <person name="Baugh L.R."/>
            <person name="Kiontke K."/>
            <person name="Gunsalus K."/>
            <person name="Fitch D.H."/>
            <person name="Piano F."/>
        </authorList>
    </citation>
    <scope>NUCLEOTIDE SEQUENCE [LARGE SCALE GENOMIC DNA]</scope>
    <source>
        <strain evidence="8">PF1309</strain>
    </source>
</reference>
<dbReference type="GO" id="GO:0098609">
    <property type="term" value="P:cell-cell adhesion"/>
    <property type="evidence" value="ECO:0007669"/>
    <property type="project" value="TreeGrafter"/>
</dbReference>
<sequence length="596" mass="66911">MVTKWYPGPRWWHNANGRQRMHHDITTIPHLRRPEPPNAPRYTLRQYSTQQLAYARPSTVNRYEVTSRIYPMQVYATPTRAMQPRPIGNVHRTADAIRQQLPTNPLPPPHQNIDAFDATPKSLFQSFNMPASIFTNESPNQTVFISTKTVTTSSSNNQPNNQPAVNIQTYQTTTTNYPNTNTASVSAFHPPSTSPPQFRQATPPQSQYAPINKQFTDNNNYVIRPLSRKNSMQETVVEWTEPYDSNNPPAPPPILDPRARIHDYATTTYVRDTNQHQPLMNQNISMHQRRSSPSRQHDLVKQLRDDGLTASQRFANQFQRSQRREDDLPFDVNAIIMQSYKGDQVDQLVHQMQSKLSPFANPMSAPESRSGSLPSGGRNSINSIIQNTLTSRSNLTSSSIGGAISLKGHMCVSCGKEITADKPGCTAMDQVYHVACFTCKKCQRVLAGASFYNIDNSPTCENCYMETLEKCTKCGETITDKLLRACGGVFHVQCFYCSACRKALDGIPFTVDADNNQFCVPCFHEKFAPRCAMCSKAIIPEEGQKESVRVVAMDRSYHPSCYKCEDCGLQLSSKIEGQGCYPLDSHLYCKVGIGIS</sequence>
<keyword evidence="4 5" id="KW-0440">LIM domain</keyword>
<dbReference type="PROSITE" id="PS50023">
    <property type="entry name" value="LIM_DOMAIN_2"/>
    <property type="match status" value="2"/>
</dbReference>
<dbReference type="SMART" id="SM00132">
    <property type="entry name" value="LIM"/>
    <property type="match status" value="3"/>
</dbReference>
<comment type="caution">
    <text evidence="8">The sequence shown here is derived from an EMBL/GenBank/DDBJ whole genome shotgun (WGS) entry which is preliminary data.</text>
</comment>
<dbReference type="Gene3D" id="2.10.110.10">
    <property type="entry name" value="Cysteine Rich Protein"/>
    <property type="match status" value="3"/>
</dbReference>
<dbReference type="EMBL" id="LIAE01006552">
    <property type="protein sequence ID" value="PAV87774.1"/>
    <property type="molecule type" value="Genomic_DNA"/>
</dbReference>
<dbReference type="Pfam" id="PF00412">
    <property type="entry name" value="LIM"/>
    <property type="match status" value="3"/>
</dbReference>
<evidence type="ECO:0000259" key="7">
    <source>
        <dbReference type="PROSITE" id="PS50023"/>
    </source>
</evidence>
<dbReference type="CDD" id="cd09357">
    <property type="entry name" value="LIM3_Zyxin_like"/>
    <property type="match status" value="1"/>
</dbReference>
<keyword evidence="3 5" id="KW-0862">Zinc</keyword>
<keyword evidence="2" id="KW-0677">Repeat</keyword>
<gene>
    <name evidence="8" type="ORF">WR25_03802</name>
</gene>
<dbReference type="PROSITE" id="PS00478">
    <property type="entry name" value="LIM_DOMAIN_1"/>
    <property type="match status" value="1"/>
</dbReference>
<dbReference type="Proteomes" id="UP000218231">
    <property type="component" value="Unassembled WGS sequence"/>
</dbReference>
<dbReference type="STRING" id="2018661.A0A2A2LNH9"/>
<evidence type="ECO:0000256" key="6">
    <source>
        <dbReference type="SAM" id="MobiDB-lite"/>
    </source>
</evidence>
<dbReference type="PANTHER" id="PTHR24207:SF2">
    <property type="entry name" value="ZYX102 PROTEIN"/>
    <property type="match status" value="1"/>
</dbReference>
<keyword evidence="1 5" id="KW-0479">Metal-binding</keyword>